<dbReference type="EMBL" id="NEDP02005306">
    <property type="protein sequence ID" value="OWF42216.1"/>
    <property type="molecule type" value="Genomic_DNA"/>
</dbReference>
<dbReference type="AlphaFoldDB" id="A0A210Q0F9"/>
<evidence type="ECO:0000313" key="8">
    <source>
        <dbReference type="Proteomes" id="UP000242188"/>
    </source>
</evidence>
<feature type="transmembrane region" description="Helical" evidence="4">
    <location>
        <begin position="524"/>
        <end position="547"/>
    </location>
</feature>
<accession>A0A210Q0F9</accession>
<dbReference type="SMART" id="SM00042">
    <property type="entry name" value="CUB"/>
    <property type="match status" value="2"/>
</dbReference>
<comment type="caution">
    <text evidence="3">Lacks conserved residue(s) required for the propagation of feature annotation.</text>
</comment>
<dbReference type="InterPro" id="IPR035914">
    <property type="entry name" value="Sperma_CUB_dom_sf"/>
</dbReference>
<comment type="caution">
    <text evidence="7">The sequence shown here is derived from an EMBL/GenBank/DDBJ whole genome shotgun (WGS) entry which is preliminary data.</text>
</comment>
<evidence type="ECO:0000313" key="7">
    <source>
        <dbReference type="EMBL" id="OWF42216.1"/>
    </source>
</evidence>
<evidence type="ECO:0000259" key="6">
    <source>
        <dbReference type="PROSITE" id="PS01180"/>
    </source>
</evidence>
<proteinExistence type="predicted"/>
<dbReference type="PROSITE" id="PS01180">
    <property type="entry name" value="CUB"/>
    <property type="match status" value="2"/>
</dbReference>
<keyword evidence="8" id="KW-1185">Reference proteome</keyword>
<dbReference type="CDD" id="cd00041">
    <property type="entry name" value="CUB"/>
    <property type="match status" value="2"/>
</dbReference>
<dbReference type="PANTHER" id="PTHR24251">
    <property type="entry name" value="OVOCHYMASE-RELATED"/>
    <property type="match status" value="1"/>
</dbReference>
<dbReference type="SUPFAM" id="SSF49854">
    <property type="entry name" value="Spermadhesin, CUB domain"/>
    <property type="match status" value="2"/>
</dbReference>
<evidence type="ECO:0000256" key="4">
    <source>
        <dbReference type="SAM" id="Phobius"/>
    </source>
</evidence>
<keyword evidence="2" id="KW-1015">Disulfide bond</keyword>
<feature type="signal peptide" evidence="5">
    <location>
        <begin position="1"/>
        <end position="23"/>
    </location>
</feature>
<dbReference type="Gene3D" id="2.60.120.290">
    <property type="entry name" value="Spermadhesin, CUB domain"/>
    <property type="match status" value="2"/>
</dbReference>
<dbReference type="Pfam" id="PF00431">
    <property type="entry name" value="CUB"/>
    <property type="match status" value="2"/>
</dbReference>
<sequence length="578" mass="63464">MTTRRYALSLVIGALVQVVRVSCQCDNSPFVIPVPLYDTASITSPGYPRNYAINLNCSWIFEFEHETDYFFVRMDDVYVDCKGDVIRLINLHTNTDIVSFCDDATTSDVYTQSGRLRVEFSTNGVQRDNDRGFRLYVTSMPSVKLDVADCPSKGDVELLAGKNTEVLTSPHFPKHYPSSQTCHWKIPSKTGYKIVITVDFIDIEYGSTPPEDPVDYLQIDYAEGNSTTQNQRYSGRWNFQSVQNYAITSVGDVEMTFTSDADTSYAGFLLRYKLVELPLSHTNTVNPASTSNGKVITTERTRVTSEESVFTTEDTVSTLEEILSTSQETIVTTADTVSTSKDILSTSQETTVTTADTVSTSKDILSTSQETIVTTADTVSTSENILSTSQETIVTAADTVSTSDKTISASGDTISASEDTISTSENILPASQEHIVTTEGIIYTTNILLSTPKGNIVTTDNTISTSDDIGSKDIESGHTTKGTISIAGDTTNNDTNREEIVIPRYVYESKVERRTSSCDVQTCVIPLVVAIGLLLSILFVVIVALGVTRSRRKDRYHVRKAFPCRPPMTDTANGDSYL</sequence>
<feature type="domain" description="CUB" evidence="6">
    <location>
        <begin position="25"/>
        <end position="140"/>
    </location>
</feature>
<dbReference type="InterPro" id="IPR000859">
    <property type="entry name" value="CUB_dom"/>
</dbReference>
<keyword evidence="4" id="KW-0812">Transmembrane</keyword>
<keyword evidence="4" id="KW-1133">Transmembrane helix</keyword>
<organism evidence="7 8">
    <name type="scientific">Mizuhopecten yessoensis</name>
    <name type="common">Japanese scallop</name>
    <name type="synonym">Patinopecten yessoensis</name>
    <dbReference type="NCBI Taxonomy" id="6573"/>
    <lineage>
        <taxon>Eukaryota</taxon>
        <taxon>Metazoa</taxon>
        <taxon>Spiralia</taxon>
        <taxon>Lophotrochozoa</taxon>
        <taxon>Mollusca</taxon>
        <taxon>Bivalvia</taxon>
        <taxon>Autobranchia</taxon>
        <taxon>Pteriomorphia</taxon>
        <taxon>Pectinida</taxon>
        <taxon>Pectinoidea</taxon>
        <taxon>Pectinidae</taxon>
        <taxon>Mizuhopecten</taxon>
    </lineage>
</organism>
<evidence type="ECO:0000256" key="5">
    <source>
        <dbReference type="SAM" id="SignalP"/>
    </source>
</evidence>
<dbReference type="Proteomes" id="UP000242188">
    <property type="component" value="Unassembled WGS sequence"/>
</dbReference>
<keyword evidence="4" id="KW-0472">Membrane</keyword>
<protein>
    <submittedName>
        <fullName evidence="7">Cubilin</fullName>
    </submittedName>
</protein>
<evidence type="ECO:0000256" key="3">
    <source>
        <dbReference type="PROSITE-ProRule" id="PRU00059"/>
    </source>
</evidence>
<gene>
    <name evidence="7" type="ORF">KP79_PYT02084</name>
</gene>
<reference evidence="7 8" key="1">
    <citation type="journal article" date="2017" name="Nat. Ecol. Evol.">
        <title>Scallop genome provides insights into evolution of bilaterian karyotype and development.</title>
        <authorList>
            <person name="Wang S."/>
            <person name="Zhang J."/>
            <person name="Jiao W."/>
            <person name="Li J."/>
            <person name="Xun X."/>
            <person name="Sun Y."/>
            <person name="Guo X."/>
            <person name="Huan P."/>
            <person name="Dong B."/>
            <person name="Zhang L."/>
            <person name="Hu X."/>
            <person name="Sun X."/>
            <person name="Wang J."/>
            <person name="Zhao C."/>
            <person name="Wang Y."/>
            <person name="Wang D."/>
            <person name="Huang X."/>
            <person name="Wang R."/>
            <person name="Lv J."/>
            <person name="Li Y."/>
            <person name="Zhang Z."/>
            <person name="Liu B."/>
            <person name="Lu W."/>
            <person name="Hui Y."/>
            <person name="Liang J."/>
            <person name="Zhou Z."/>
            <person name="Hou R."/>
            <person name="Li X."/>
            <person name="Liu Y."/>
            <person name="Li H."/>
            <person name="Ning X."/>
            <person name="Lin Y."/>
            <person name="Zhao L."/>
            <person name="Xing Q."/>
            <person name="Dou J."/>
            <person name="Li Y."/>
            <person name="Mao J."/>
            <person name="Guo H."/>
            <person name="Dou H."/>
            <person name="Li T."/>
            <person name="Mu C."/>
            <person name="Jiang W."/>
            <person name="Fu Q."/>
            <person name="Fu X."/>
            <person name="Miao Y."/>
            <person name="Liu J."/>
            <person name="Yu Q."/>
            <person name="Li R."/>
            <person name="Liao H."/>
            <person name="Li X."/>
            <person name="Kong Y."/>
            <person name="Jiang Z."/>
            <person name="Chourrout D."/>
            <person name="Li R."/>
            <person name="Bao Z."/>
        </authorList>
    </citation>
    <scope>NUCLEOTIDE SEQUENCE [LARGE SCALE GENOMIC DNA]</scope>
    <source>
        <strain evidence="7 8">PY_sf001</strain>
    </source>
</reference>
<dbReference type="OrthoDB" id="6345439at2759"/>
<evidence type="ECO:0000256" key="2">
    <source>
        <dbReference type="ARBA" id="ARBA00023157"/>
    </source>
</evidence>
<keyword evidence="5" id="KW-0732">Signal</keyword>
<feature type="chain" id="PRO_5013233527" evidence="5">
    <location>
        <begin position="24"/>
        <end position="578"/>
    </location>
</feature>
<feature type="domain" description="CUB" evidence="6">
    <location>
        <begin position="150"/>
        <end position="275"/>
    </location>
</feature>
<evidence type="ECO:0000256" key="1">
    <source>
        <dbReference type="ARBA" id="ARBA00022737"/>
    </source>
</evidence>
<keyword evidence="1" id="KW-0677">Repeat</keyword>
<name>A0A210Q0F9_MIZYE</name>